<feature type="transmembrane region" description="Helical" evidence="1">
    <location>
        <begin position="7"/>
        <end position="23"/>
    </location>
</feature>
<sequence length="303" mass="36090">MTKNIKTVIIIFLIFSIFFITIIKNKNIHLNNSKNLFIDSNSLLSLIENNKVSIVYDYLKYRDKVYCININDKQNKEDKNFIKNRFPSIKFINKFQFYFYSKFFKEKIMFYINYCDKKLIEYLKKKNIKYCKVVLNINEITAKEYLNLRDKDNARIFLSITNKDYYDSYKYSVVLNKKYITVLDGDTIKYKNQRYRFIGLDAPELKQNYGEQAKNFVINSINNASKVSILISSYDLYDRILCHIIIDGEPFAYSMIKEKYAKETIIKYGDSGFPIIASNIVYLSKFQGRRPFIDPAVFRRTNN</sequence>
<dbReference type="RefSeq" id="WP_137998789.1">
    <property type="nucleotide sequence ID" value="NZ_SJDU01000244.1"/>
</dbReference>
<dbReference type="PROSITE" id="PS50830">
    <property type="entry name" value="TNASE_3"/>
    <property type="match status" value="1"/>
</dbReference>
<evidence type="ECO:0000313" key="4">
    <source>
        <dbReference type="Proteomes" id="UP000310168"/>
    </source>
</evidence>
<reference evidence="3 4" key="1">
    <citation type="journal article" date="2019" name="Anaerobe">
        <title>Brachyspira catarrhinii sp. nov., an anaerobic intestinal spirochaete isolated from vervet monkeys may have been misidentified as Brachyspira aalborgi in previous studies.</title>
        <authorList>
            <person name="Phillips N.D."/>
            <person name="La T."/>
            <person name="Hampson D.J."/>
        </authorList>
    </citation>
    <scope>NUCLEOTIDE SEQUENCE [LARGE SCALE GENOMIC DNA]</scope>
    <source>
        <strain evidence="3 4">Z12</strain>
    </source>
</reference>
<keyword evidence="1" id="KW-1133">Transmembrane helix</keyword>
<evidence type="ECO:0000313" key="3">
    <source>
        <dbReference type="EMBL" id="TKZ33138.1"/>
    </source>
</evidence>
<accession>A0ABY2TQA2</accession>
<feature type="domain" description="TNase-like" evidence="2">
    <location>
        <begin position="182"/>
        <end position="262"/>
    </location>
</feature>
<keyword evidence="1" id="KW-0812">Transmembrane</keyword>
<evidence type="ECO:0000256" key="1">
    <source>
        <dbReference type="SAM" id="Phobius"/>
    </source>
</evidence>
<dbReference type="SUPFAM" id="SSF50199">
    <property type="entry name" value="Staphylococcal nuclease"/>
    <property type="match status" value="1"/>
</dbReference>
<keyword evidence="4" id="KW-1185">Reference proteome</keyword>
<evidence type="ECO:0000259" key="2">
    <source>
        <dbReference type="PROSITE" id="PS50830"/>
    </source>
</evidence>
<keyword evidence="1" id="KW-0472">Membrane</keyword>
<dbReference type="Gene3D" id="2.40.50.90">
    <property type="match status" value="1"/>
</dbReference>
<organism evidence="3 4">
    <name type="scientific">Brachyspira catarrhinii</name>
    <dbReference type="NCBI Taxonomy" id="2528966"/>
    <lineage>
        <taxon>Bacteria</taxon>
        <taxon>Pseudomonadati</taxon>
        <taxon>Spirochaetota</taxon>
        <taxon>Spirochaetia</taxon>
        <taxon>Brachyspirales</taxon>
        <taxon>Brachyspiraceae</taxon>
        <taxon>Brachyspira</taxon>
    </lineage>
</organism>
<gene>
    <name evidence="3" type="ORF">EZH24_08785</name>
</gene>
<dbReference type="InterPro" id="IPR035437">
    <property type="entry name" value="SNase_OB-fold_sf"/>
</dbReference>
<proteinExistence type="predicted"/>
<dbReference type="InterPro" id="IPR016071">
    <property type="entry name" value="Staphylococal_nuclease_OB-fold"/>
</dbReference>
<dbReference type="Proteomes" id="UP000310168">
    <property type="component" value="Unassembled WGS sequence"/>
</dbReference>
<comment type="caution">
    <text evidence="3">The sequence shown here is derived from an EMBL/GenBank/DDBJ whole genome shotgun (WGS) entry which is preliminary data.</text>
</comment>
<protein>
    <submittedName>
        <fullName evidence="3">Thermonuclease family protein</fullName>
    </submittedName>
</protein>
<dbReference type="Pfam" id="PF00565">
    <property type="entry name" value="SNase"/>
    <property type="match status" value="1"/>
</dbReference>
<name>A0ABY2TQA2_9SPIR</name>
<dbReference type="EMBL" id="SJDU01000244">
    <property type="protein sequence ID" value="TKZ33138.1"/>
    <property type="molecule type" value="Genomic_DNA"/>
</dbReference>